<comment type="subcellular location">
    <subcellularLocation>
        <location evidence="1">Cell membrane</location>
        <topology evidence="1">Multi-pass membrane protein</topology>
    </subcellularLocation>
</comment>
<feature type="transmembrane region" description="Helical" evidence="8">
    <location>
        <begin position="187"/>
        <end position="207"/>
    </location>
</feature>
<keyword evidence="7 8" id="KW-0472">Membrane</keyword>
<dbReference type="PROSITE" id="PS50929">
    <property type="entry name" value="ABC_TM1F"/>
    <property type="match status" value="1"/>
</dbReference>
<protein>
    <submittedName>
        <fullName evidence="11">ABC transporter ATP-binding protein/permease</fullName>
    </submittedName>
</protein>
<evidence type="ECO:0000313" key="11">
    <source>
        <dbReference type="EMBL" id="RJF88025.1"/>
    </source>
</evidence>
<proteinExistence type="predicted"/>
<dbReference type="SUPFAM" id="SSF52540">
    <property type="entry name" value="P-loop containing nucleoside triphosphate hydrolases"/>
    <property type="match status" value="1"/>
</dbReference>
<dbReference type="GO" id="GO:0005524">
    <property type="term" value="F:ATP binding"/>
    <property type="evidence" value="ECO:0007669"/>
    <property type="project" value="UniProtKB-KW"/>
</dbReference>
<keyword evidence="6 8" id="KW-1133">Transmembrane helix</keyword>
<evidence type="ECO:0000259" key="10">
    <source>
        <dbReference type="PROSITE" id="PS50929"/>
    </source>
</evidence>
<dbReference type="SUPFAM" id="SSF90123">
    <property type="entry name" value="ABC transporter transmembrane region"/>
    <property type="match status" value="1"/>
</dbReference>
<feature type="transmembrane region" description="Helical" evidence="8">
    <location>
        <begin position="275"/>
        <end position="296"/>
    </location>
</feature>
<evidence type="ECO:0000256" key="8">
    <source>
        <dbReference type="SAM" id="Phobius"/>
    </source>
</evidence>
<dbReference type="InterPro" id="IPR017871">
    <property type="entry name" value="ABC_transporter-like_CS"/>
</dbReference>
<dbReference type="InterPro" id="IPR050835">
    <property type="entry name" value="ABC_transporter_sub-D"/>
</dbReference>
<evidence type="ECO:0000256" key="3">
    <source>
        <dbReference type="ARBA" id="ARBA00022692"/>
    </source>
</evidence>
<evidence type="ECO:0000256" key="2">
    <source>
        <dbReference type="ARBA" id="ARBA00022448"/>
    </source>
</evidence>
<dbReference type="SMART" id="SM00382">
    <property type="entry name" value="AAA"/>
    <property type="match status" value="1"/>
</dbReference>
<dbReference type="PANTHER" id="PTHR11384">
    <property type="entry name" value="ATP-BINDING CASSETTE, SUB-FAMILY D MEMBER"/>
    <property type="match status" value="1"/>
</dbReference>
<dbReference type="PROSITE" id="PS50893">
    <property type="entry name" value="ABC_TRANSPORTER_2"/>
    <property type="match status" value="1"/>
</dbReference>
<evidence type="ECO:0000256" key="4">
    <source>
        <dbReference type="ARBA" id="ARBA00022741"/>
    </source>
</evidence>
<dbReference type="CDD" id="cd03223">
    <property type="entry name" value="ABCD_peroxisomal_ALDP"/>
    <property type="match status" value="1"/>
</dbReference>
<dbReference type="InterPro" id="IPR011527">
    <property type="entry name" value="ABC1_TM_dom"/>
</dbReference>
<dbReference type="PANTHER" id="PTHR11384:SF59">
    <property type="entry name" value="LYSOSOMAL COBALAMIN TRANSPORTER ABCD4"/>
    <property type="match status" value="1"/>
</dbReference>
<feature type="domain" description="ABC transporter" evidence="9">
    <location>
        <begin position="368"/>
        <end position="575"/>
    </location>
</feature>
<dbReference type="OrthoDB" id="9810134at2"/>
<feature type="transmembrane region" description="Helical" evidence="8">
    <location>
        <begin position="66"/>
        <end position="91"/>
    </location>
</feature>
<comment type="caution">
    <text evidence="11">The sequence shown here is derived from an EMBL/GenBank/DDBJ whole genome shotgun (WGS) entry which is preliminary data.</text>
</comment>
<dbReference type="InterPro" id="IPR003439">
    <property type="entry name" value="ABC_transporter-like_ATP-bd"/>
</dbReference>
<dbReference type="Pfam" id="PF06472">
    <property type="entry name" value="ABC_membrane_2"/>
    <property type="match status" value="1"/>
</dbReference>
<organism evidence="11 12">
    <name type="scientific">Oleomonas cavernae</name>
    <dbReference type="NCBI Taxonomy" id="2320859"/>
    <lineage>
        <taxon>Bacteria</taxon>
        <taxon>Pseudomonadati</taxon>
        <taxon>Pseudomonadota</taxon>
        <taxon>Alphaproteobacteria</taxon>
        <taxon>Acetobacterales</taxon>
        <taxon>Acetobacteraceae</taxon>
        <taxon>Oleomonas</taxon>
    </lineage>
</organism>
<accession>A0A418WDB3</accession>
<evidence type="ECO:0000256" key="7">
    <source>
        <dbReference type="ARBA" id="ARBA00023136"/>
    </source>
</evidence>
<feature type="transmembrane region" description="Helical" evidence="8">
    <location>
        <begin position="27"/>
        <end position="46"/>
    </location>
</feature>
<dbReference type="Gene3D" id="1.20.1560.10">
    <property type="entry name" value="ABC transporter type 1, transmembrane domain"/>
    <property type="match status" value="1"/>
</dbReference>
<keyword evidence="4" id="KW-0547">Nucleotide-binding</keyword>
<dbReference type="EMBL" id="QYUK01000011">
    <property type="protein sequence ID" value="RJF88025.1"/>
    <property type="molecule type" value="Genomic_DNA"/>
</dbReference>
<dbReference type="Gene3D" id="3.40.50.300">
    <property type="entry name" value="P-loop containing nucleotide triphosphate hydrolases"/>
    <property type="match status" value="1"/>
</dbReference>
<gene>
    <name evidence="11" type="ORF">D3874_14190</name>
</gene>
<evidence type="ECO:0000313" key="12">
    <source>
        <dbReference type="Proteomes" id="UP000284605"/>
    </source>
</evidence>
<feature type="transmembrane region" description="Helical" evidence="8">
    <location>
        <begin position="146"/>
        <end position="167"/>
    </location>
</feature>
<keyword evidence="3 8" id="KW-0812">Transmembrane</keyword>
<dbReference type="InterPro" id="IPR003593">
    <property type="entry name" value="AAA+_ATPase"/>
</dbReference>
<evidence type="ECO:0000256" key="6">
    <source>
        <dbReference type="ARBA" id="ARBA00022989"/>
    </source>
</evidence>
<dbReference type="GO" id="GO:0140359">
    <property type="term" value="F:ABC-type transporter activity"/>
    <property type="evidence" value="ECO:0007669"/>
    <property type="project" value="InterPro"/>
</dbReference>
<dbReference type="AlphaFoldDB" id="A0A418WDB3"/>
<reference evidence="11 12" key="1">
    <citation type="submission" date="2018-09" db="EMBL/GenBank/DDBJ databases">
        <authorList>
            <person name="Zhu H."/>
        </authorList>
    </citation>
    <scope>NUCLEOTIDE SEQUENCE [LARGE SCALE GENOMIC DNA]</scope>
    <source>
        <strain evidence="11 12">K1W22B-8</strain>
    </source>
</reference>
<name>A0A418WDB3_9PROT</name>
<dbReference type="RefSeq" id="WP_119778659.1">
    <property type="nucleotide sequence ID" value="NZ_QYUK01000011.1"/>
</dbReference>
<dbReference type="InterPro" id="IPR027417">
    <property type="entry name" value="P-loop_NTPase"/>
</dbReference>
<evidence type="ECO:0000256" key="1">
    <source>
        <dbReference type="ARBA" id="ARBA00004651"/>
    </source>
</evidence>
<keyword evidence="5 11" id="KW-0067">ATP-binding</keyword>
<dbReference type="GO" id="GO:0005886">
    <property type="term" value="C:plasma membrane"/>
    <property type="evidence" value="ECO:0007669"/>
    <property type="project" value="UniProtKB-SubCell"/>
</dbReference>
<dbReference type="InterPro" id="IPR036640">
    <property type="entry name" value="ABC1_TM_sf"/>
</dbReference>
<evidence type="ECO:0000256" key="5">
    <source>
        <dbReference type="ARBA" id="ARBA00022840"/>
    </source>
</evidence>
<dbReference type="Proteomes" id="UP000284605">
    <property type="component" value="Unassembled WGS sequence"/>
</dbReference>
<keyword evidence="2" id="KW-0813">Transport</keyword>
<feature type="domain" description="ABC transmembrane type-1" evidence="10">
    <location>
        <begin position="33"/>
        <end position="331"/>
    </location>
</feature>
<dbReference type="PROSITE" id="PS00211">
    <property type="entry name" value="ABC_TRANSPORTER_1"/>
    <property type="match status" value="1"/>
</dbReference>
<dbReference type="GO" id="GO:0016887">
    <property type="term" value="F:ATP hydrolysis activity"/>
    <property type="evidence" value="ECO:0007669"/>
    <property type="project" value="InterPro"/>
</dbReference>
<evidence type="ECO:0000259" key="9">
    <source>
        <dbReference type="PROSITE" id="PS50893"/>
    </source>
</evidence>
<dbReference type="Pfam" id="PF00005">
    <property type="entry name" value="ABC_tran"/>
    <property type="match status" value="1"/>
</dbReference>
<sequence>MKKAWTFLKQLWALTAPYFKSEEKWKALSLLGVIIGLNLFLVYLTVVQNSWYRRFYDALEQRDQPAFWSEILFFSGLAAIFISVAVLQLALNLKLQINWREWLTKRYLGEWMEARSYYRLQLADYGTDNPDQRIAEDLREFVSSTLGLTLGLMNSVVSFVSFAGILWTLSGNFPLGIAGYEFQVPGSMLWVAVIYCLVGSLITHFIGRPLVSLNFRQEKVEANFRYDLVRFRENAEGVALYAGERSEQKHLLGRFGDIHDNWNAIIRRRMKLQTFVSGFNQAVVVFPFLMGVGQLFSGAIQLGGLMQIVSAFGRVQDALSWFVDAYTALASWTANIQRLTSFRAAIDRAKALSEDVIHDAADAGSTDFKVEDLALSLPDGTPLLNASFRLKAGEDALITGPSGSGKSTLFRAIAGIWPFGKGHIHMPASLPSQRVLFLPQKPYVPVGTLRAAVTYPALEGSIDDATLRRALADASLSGLVDQLDEEDNWQMRLSGGELQRLAVARALAQKPHWLFLDEATSAMDEGMERDLYAILKERLPDTTIISIGHRSSLKAFHQREINLATTGDGVSTIAAE</sequence>
<keyword evidence="12" id="KW-1185">Reference proteome</keyword>